<organism evidence="3 4">
    <name type="scientific">Mycobacteroides franklinii</name>
    <dbReference type="NCBI Taxonomy" id="948102"/>
    <lineage>
        <taxon>Bacteria</taxon>
        <taxon>Bacillati</taxon>
        <taxon>Actinomycetota</taxon>
        <taxon>Actinomycetes</taxon>
        <taxon>Mycobacteriales</taxon>
        <taxon>Mycobacteriaceae</taxon>
        <taxon>Mycobacteroides</taxon>
    </lineage>
</organism>
<evidence type="ECO:0000256" key="1">
    <source>
        <dbReference type="SAM" id="MobiDB-lite"/>
    </source>
</evidence>
<proteinExistence type="predicted"/>
<sequence>MTYPQHPQPRPSTPTHVFAWVAIGLVVLGALLGVGGASVAKDPCKAEQRDYIESTYATGTDRPGKERIYRQCQAQAKTTSTTLVTLSVFSLLGAAGAGVAGAVAYNSSPAVRERKRQQAWAAFYAAQQAPQPPTPPAASTTAPVEDYDAYTESVPAEEPAAPNPEPEPEIPWYMRGDK</sequence>
<evidence type="ECO:0000313" key="3">
    <source>
        <dbReference type="EMBL" id="TDH23884.1"/>
    </source>
</evidence>
<protein>
    <submittedName>
        <fullName evidence="3">Uncharacterized protein</fullName>
    </submittedName>
</protein>
<keyword evidence="2" id="KW-1133">Transmembrane helix</keyword>
<feature type="transmembrane region" description="Helical" evidence="2">
    <location>
        <begin position="83"/>
        <end position="105"/>
    </location>
</feature>
<accession>A0A4R5PEL0</accession>
<dbReference type="RefSeq" id="WP_133052625.1">
    <property type="nucleotide sequence ID" value="NZ_MAFQ01000008.1"/>
</dbReference>
<keyword evidence="2" id="KW-0472">Membrane</keyword>
<comment type="caution">
    <text evidence="3">The sequence shown here is derived from an EMBL/GenBank/DDBJ whole genome shotgun (WGS) entry which is preliminary data.</text>
</comment>
<feature type="transmembrane region" description="Helical" evidence="2">
    <location>
        <begin position="17"/>
        <end position="40"/>
    </location>
</feature>
<dbReference type="Proteomes" id="UP000295627">
    <property type="component" value="Unassembled WGS sequence"/>
</dbReference>
<dbReference type="EMBL" id="RXLR01000010">
    <property type="protein sequence ID" value="TDH23884.1"/>
    <property type="molecule type" value="Genomic_DNA"/>
</dbReference>
<evidence type="ECO:0000313" key="4">
    <source>
        <dbReference type="Proteomes" id="UP000295627"/>
    </source>
</evidence>
<dbReference type="AlphaFoldDB" id="A0A4R5PEL0"/>
<keyword evidence="2" id="KW-0812">Transmembrane</keyword>
<evidence type="ECO:0000256" key="2">
    <source>
        <dbReference type="SAM" id="Phobius"/>
    </source>
</evidence>
<feature type="region of interest" description="Disordered" evidence="1">
    <location>
        <begin position="127"/>
        <end position="178"/>
    </location>
</feature>
<gene>
    <name evidence="3" type="ORF">EJ571_06500</name>
</gene>
<reference evidence="3 4" key="1">
    <citation type="journal article" date="2019" name="Sci. Rep.">
        <title>Extended insight into the Mycobacterium chelonae-abscessus complex through whole genome sequencing of Mycobacterium salmoniphilum outbreak and Mycobacterium salmoniphilum-like strains.</title>
        <authorList>
            <person name="Behra P.R.K."/>
            <person name="Das S."/>
            <person name="Pettersson B.M.F."/>
            <person name="Shirreff L."/>
            <person name="DuCote T."/>
            <person name="Jacobsson K.G."/>
            <person name="Ennis D.G."/>
            <person name="Kirsebom L.A."/>
        </authorList>
    </citation>
    <scope>NUCLEOTIDE SEQUENCE [LARGE SCALE GENOMIC DNA]</scope>
    <source>
        <strain evidence="3 4">DSM 45524</strain>
    </source>
</reference>
<name>A0A4R5PEL0_9MYCO</name>